<dbReference type="PANTHER" id="PTHR41237">
    <property type="entry name" value="37S RIBOSOMAL PROTEIN MRP21, MITOCHONDRIAL"/>
    <property type="match status" value="1"/>
</dbReference>
<dbReference type="InterPro" id="IPR001911">
    <property type="entry name" value="Ribosomal_bS21"/>
</dbReference>
<dbReference type="AlphaFoldDB" id="A0AAN7YB68"/>
<evidence type="ECO:0000313" key="6">
    <source>
        <dbReference type="Proteomes" id="UP001310890"/>
    </source>
</evidence>
<dbReference type="GO" id="GO:0005763">
    <property type="term" value="C:mitochondrial small ribosomal subunit"/>
    <property type="evidence" value="ECO:0007669"/>
    <property type="project" value="TreeGrafter"/>
</dbReference>
<feature type="compositionally biased region" description="Polar residues" evidence="4">
    <location>
        <begin position="44"/>
        <end position="53"/>
    </location>
</feature>
<dbReference type="Pfam" id="PF01165">
    <property type="entry name" value="Ribosomal_S21"/>
    <property type="match status" value="1"/>
</dbReference>
<evidence type="ECO:0000256" key="2">
    <source>
        <dbReference type="ARBA" id="ARBA00022980"/>
    </source>
</evidence>
<gene>
    <name evidence="5" type="ORF">LTR62_002166</name>
</gene>
<reference evidence="5" key="1">
    <citation type="submission" date="2023-08" db="EMBL/GenBank/DDBJ databases">
        <title>Black Yeasts Isolated from many extreme environments.</title>
        <authorList>
            <person name="Coleine C."/>
            <person name="Stajich J.E."/>
            <person name="Selbmann L."/>
        </authorList>
    </citation>
    <scope>NUCLEOTIDE SEQUENCE</scope>
    <source>
        <strain evidence="5">CCFEE 5401</strain>
    </source>
</reference>
<proteinExistence type="inferred from homology"/>
<name>A0AAN7YB68_9PEZI</name>
<dbReference type="GO" id="GO:0070124">
    <property type="term" value="P:mitochondrial translational initiation"/>
    <property type="evidence" value="ECO:0007669"/>
    <property type="project" value="TreeGrafter"/>
</dbReference>
<accession>A0AAN7YB68</accession>
<evidence type="ECO:0000313" key="5">
    <source>
        <dbReference type="EMBL" id="KAK5105766.1"/>
    </source>
</evidence>
<dbReference type="EMBL" id="JAVRRL010000156">
    <property type="protein sequence ID" value="KAK5105766.1"/>
    <property type="molecule type" value="Genomic_DNA"/>
</dbReference>
<evidence type="ECO:0000256" key="3">
    <source>
        <dbReference type="ARBA" id="ARBA00023274"/>
    </source>
</evidence>
<protein>
    <recommendedName>
        <fullName evidence="7">Ribosomal protein S21</fullName>
    </recommendedName>
</protein>
<feature type="compositionally biased region" description="Low complexity" evidence="4">
    <location>
        <begin position="59"/>
        <end position="76"/>
    </location>
</feature>
<comment type="similarity">
    <text evidence="1">Belongs to the bacterial ribosomal protein bS21 family.</text>
</comment>
<organism evidence="5 6">
    <name type="scientific">Meristemomyces frigidus</name>
    <dbReference type="NCBI Taxonomy" id="1508187"/>
    <lineage>
        <taxon>Eukaryota</taxon>
        <taxon>Fungi</taxon>
        <taxon>Dikarya</taxon>
        <taxon>Ascomycota</taxon>
        <taxon>Pezizomycotina</taxon>
        <taxon>Dothideomycetes</taxon>
        <taxon>Dothideomycetidae</taxon>
        <taxon>Mycosphaerellales</taxon>
        <taxon>Teratosphaeriaceae</taxon>
        <taxon>Meristemomyces</taxon>
    </lineage>
</organism>
<sequence>MELYKVGGAVSRSSQPILQFLAPSITTRLPKRKAIDTITRHSRPFSTTLASQADEQRQTQSHSSTSNLISSLLDSTLDGDKGVPTTTPNRSSRFKSNTVQNNASTPSNMDAYRPPSGGSIDELFVAMRLPSSTNARNMRGSNVGNRSSNSIASALNPLGSSRTSSLAHANATNAFANAPLPIKLGPSVGRTVVVDPTRGMDVGRAFRNLEMACARNSVRKDFNRQRFHERPGLKRKRLRQERWRKRFKENFKGTIGLVMRMRAQGW</sequence>
<dbReference type="GO" id="GO:0003735">
    <property type="term" value="F:structural constituent of ribosome"/>
    <property type="evidence" value="ECO:0007669"/>
    <property type="project" value="InterPro"/>
</dbReference>
<feature type="compositionally biased region" description="Polar residues" evidence="4">
    <location>
        <begin position="84"/>
        <end position="108"/>
    </location>
</feature>
<dbReference type="PANTHER" id="PTHR41237:SF1">
    <property type="entry name" value="SMALL RIBOSOMAL SUBUNIT PROTEIN BS21M"/>
    <property type="match status" value="1"/>
</dbReference>
<keyword evidence="3" id="KW-0687">Ribonucleoprotein</keyword>
<evidence type="ECO:0008006" key="7">
    <source>
        <dbReference type="Google" id="ProtNLM"/>
    </source>
</evidence>
<feature type="region of interest" description="Disordered" evidence="4">
    <location>
        <begin position="39"/>
        <end position="117"/>
    </location>
</feature>
<evidence type="ECO:0000256" key="1">
    <source>
        <dbReference type="ARBA" id="ARBA00006640"/>
    </source>
</evidence>
<dbReference type="Proteomes" id="UP001310890">
    <property type="component" value="Unassembled WGS sequence"/>
</dbReference>
<dbReference type="InterPro" id="IPR052837">
    <property type="entry name" value="Mitoribosomal_bS21"/>
</dbReference>
<evidence type="ECO:0000256" key="4">
    <source>
        <dbReference type="SAM" id="MobiDB-lite"/>
    </source>
</evidence>
<keyword evidence="2" id="KW-0689">Ribosomal protein</keyword>
<comment type="caution">
    <text evidence="5">The sequence shown here is derived from an EMBL/GenBank/DDBJ whole genome shotgun (WGS) entry which is preliminary data.</text>
</comment>